<dbReference type="Pfam" id="PF05746">
    <property type="entry name" value="DALR_1"/>
    <property type="match status" value="1"/>
</dbReference>
<dbReference type="EMBL" id="FR872582">
    <property type="protein sequence ID" value="CCB90080.1"/>
    <property type="molecule type" value="Genomic_DNA"/>
</dbReference>
<evidence type="ECO:0000259" key="13">
    <source>
        <dbReference type="SMART" id="SM00836"/>
    </source>
</evidence>
<dbReference type="HAMAP" id="MF_00123">
    <property type="entry name" value="Arg_tRNA_synth"/>
    <property type="match status" value="1"/>
</dbReference>
<keyword evidence="6 11" id="KW-0547">Nucleotide-binding</keyword>
<dbReference type="GO" id="GO:0004814">
    <property type="term" value="F:arginine-tRNA ligase activity"/>
    <property type="evidence" value="ECO:0007669"/>
    <property type="project" value="UniProtKB-UniRule"/>
</dbReference>
<keyword evidence="9 11" id="KW-0030">Aminoacyl-tRNA synthetase</keyword>
<dbReference type="GO" id="GO:0006420">
    <property type="term" value="P:arginyl-tRNA aminoacylation"/>
    <property type="evidence" value="ECO:0007669"/>
    <property type="project" value="UniProtKB-UniRule"/>
</dbReference>
<evidence type="ECO:0000256" key="2">
    <source>
        <dbReference type="ARBA" id="ARBA00005594"/>
    </source>
</evidence>
<dbReference type="InterPro" id="IPR008909">
    <property type="entry name" value="DALR_anticod-bd"/>
</dbReference>
<dbReference type="SUPFAM" id="SSF55190">
    <property type="entry name" value="Arginyl-tRNA synthetase (ArgRS), N-terminal 'additional' domain"/>
    <property type="match status" value="1"/>
</dbReference>
<dbReference type="Gene3D" id="3.30.1360.70">
    <property type="entry name" value="Arginyl tRNA synthetase N-terminal domain"/>
    <property type="match status" value="1"/>
</dbReference>
<sequence>MENLSTELQNQATKILKQCFPDEDISSCLPADITPSTQDKFGHYQCNSAMKLGKILKTNPRNVALQILEKWEGLKDGMIDSFEIAGPGFINITLTDTFLSKELTAVIADERLGVPPLKEKKKIIVEFSSPNVAKELHVGHLRSTVIGDALARLFEFLGHDVLRLNHIGDWGTQFGMLITYLKEQHAGVLSNDEKADLPSLMNWYRESKKCFDADPEFKKRAQLQVVELQSGEPAALAAWEKICEISRLGFQEIYDFLDVKLVERGESFYNPKLSQVIKDYEAKGLIEVSDGAKCVFLEGFTAKDDKPLPMILQKSDGGYNYATTDAAAVHHRVTEEKADRIIYVVDAGQQLHFQMVFQGAAKAGYYDPAKVQLEHVAFGVVLGPDGKKFKTRSGETEKLIDLLQKAVDYAKKILQERLEDATPKEIEELAHTLGVDAVKYADLSCHRVKDYVFSYDRMLKFEGNTAAFLLYAYVRIQGIKRKVSKDVEAVVLTAPIVLKHPTEVALGLHLRRFGETLELMDRDLLPNRLSDYLYELAEKFHAFFRDCRVEGVPEENSRLVLCELTARILKTGLNILGLKTMPRM</sequence>
<dbReference type="OrthoDB" id="9805987at2"/>
<evidence type="ECO:0000256" key="6">
    <source>
        <dbReference type="ARBA" id="ARBA00022741"/>
    </source>
</evidence>
<dbReference type="SUPFAM" id="SSF47323">
    <property type="entry name" value="Anticodon-binding domain of a subclass of class I aminoacyl-tRNA synthetases"/>
    <property type="match status" value="1"/>
</dbReference>
<dbReference type="RefSeq" id="WP_013944546.1">
    <property type="nucleotide sequence ID" value="NC_015713.1"/>
</dbReference>
<evidence type="ECO:0000259" key="14">
    <source>
        <dbReference type="SMART" id="SM01016"/>
    </source>
</evidence>
<dbReference type="eggNOG" id="COG0018">
    <property type="taxonomic scope" value="Bacteria"/>
</dbReference>
<reference evidence="15 16" key="1">
    <citation type="journal article" date="2011" name="Mol. Biol. Evol.">
        <title>Unity in variety--the pan-genome of the Chlamydiae.</title>
        <authorList>
            <person name="Collingro A."/>
            <person name="Tischler P."/>
            <person name="Weinmaier T."/>
            <person name="Penz T."/>
            <person name="Heinz E."/>
            <person name="Brunham R.C."/>
            <person name="Read T.D."/>
            <person name="Bavoil P.M."/>
            <person name="Sachse K."/>
            <person name="Kahane S."/>
            <person name="Friedman M.G."/>
            <person name="Rattei T."/>
            <person name="Myers G.S."/>
            <person name="Horn M."/>
        </authorList>
    </citation>
    <scope>NUCLEOTIDE SEQUENCE [LARGE SCALE GENOMIC DNA]</scope>
    <source>
        <strain evidence="16">ATCC VR-1471 / Z</strain>
    </source>
</reference>
<dbReference type="InterPro" id="IPR036695">
    <property type="entry name" value="Arg-tRNA-synth_N_sf"/>
</dbReference>
<evidence type="ECO:0000256" key="3">
    <source>
        <dbReference type="ARBA" id="ARBA00011245"/>
    </source>
</evidence>
<dbReference type="HOGENOM" id="CLU_006406_5_1_0"/>
<evidence type="ECO:0000256" key="7">
    <source>
        <dbReference type="ARBA" id="ARBA00022840"/>
    </source>
</evidence>
<comment type="subunit">
    <text evidence="3 11">Monomer.</text>
</comment>
<feature type="domain" description="DALR anticodon binding" evidence="13">
    <location>
        <begin position="469"/>
        <end position="584"/>
    </location>
</feature>
<gene>
    <name evidence="11 15" type="primary">argS</name>
    <name evidence="15" type="ordered locus">SNE_A22030</name>
</gene>
<keyword evidence="7 11" id="KW-0067">ATP-binding</keyword>
<name>F8L445_SIMNZ</name>
<dbReference type="Gene3D" id="1.10.730.10">
    <property type="entry name" value="Isoleucyl-tRNA Synthetase, Domain 1"/>
    <property type="match status" value="1"/>
</dbReference>
<organism evidence="15 16">
    <name type="scientific">Simkania negevensis (strain ATCC VR-1471 / DSM 27360 / Z)</name>
    <dbReference type="NCBI Taxonomy" id="331113"/>
    <lineage>
        <taxon>Bacteria</taxon>
        <taxon>Pseudomonadati</taxon>
        <taxon>Chlamydiota</taxon>
        <taxon>Chlamydiia</taxon>
        <taxon>Parachlamydiales</taxon>
        <taxon>Simkaniaceae</taxon>
        <taxon>Simkania</taxon>
    </lineage>
</organism>
<feature type="short sequence motif" description="'HIGH' region" evidence="11">
    <location>
        <begin position="130"/>
        <end position="140"/>
    </location>
</feature>
<evidence type="ECO:0000256" key="11">
    <source>
        <dbReference type="HAMAP-Rule" id="MF_00123"/>
    </source>
</evidence>
<keyword evidence="8 11" id="KW-0648">Protein biosynthesis</keyword>
<dbReference type="Proteomes" id="UP000000496">
    <property type="component" value="Chromosome gsn.131"/>
</dbReference>
<dbReference type="InterPro" id="IPR009080">
    <property type="entry name" value="tRNAsynth_Ia_anticodon-bd"/>
</dbReference>
<protein>
    <recommendedName>
        <fullName evidence="11">Arginine--tRNA ligase</fullName>
        <ecNumber evidence="11">6.1.1.19</ecNumber>
    </recommendedName>
    <alternativeName>
        <fullName evidence="11">Arginyl-tRNA synthetase</fullName>
        <shortName evidence="11">ArgRS</shortName>
    </alternativeName>
</protein>
<dbReference type="InterPro" id="IPR005148">
    <property type="entry name" value="Arg-tRNA-synth_N"/>
</dbReference>
<keyword evidence="5 11" id="KW-0436">Ligase</keyword>
<evidence type="ECO:0000256" key="5">
    <source>
        <dbReference type="ARBA" id="ARBA00022598"/>
    </source>
</evidence>
<dbReference type="EC" id="6.1.1.19" evidence="11"/>
<dbReference type="InterPro" id="IPR014729">
    <property type="entry name" value="Rossmann-like_a/b/a_fold"/>
</dbReference>
<evidence type="ECO:0000256" key="8">
    <source>
        <dbReference type="ARBA" id="ARBA00022917"/>
    </source>
</evidence>
<dbReference type="Pfam" id="PF00750">
    <property type="entry name" value="tRNA-synt_1d"/>
    <property type="match status" value="1"/>
</dbReference>
<dbReference type="InterPro" id="IPR035684">
    <property type="entry name" value="ArgRS_core"/>
</dbReference>
<dbReference type="GO" id="GO:0005737">
    <property type="term" value="C:cytoplasm"/>
    <property type="evidence" value="ECO:0007669"/>
    <property type="project" value="UniProtKB-SubCell"/>
</dbReference>
<evidence type="ECO:0000256" key="4">
    <source>
        <dbReference type="ARBA" id="ARBA00022490"/>
    </source>
</evidence>
<accession>F8L445</accession>
<evidence type="ECO:0000256" key="1">
    <source>
        <dbReference type="ARBA" id="ARBA00004496"/>
    </source>
</evidence>
<dbReference type="SMART" id="SM00836">
    <property type="entry name" value="DALR_1"/>
    <property type="match status" value="1"/>
</dbReference>
<dbReference type="PANTHER" id="PTHR11956:SF5">
    <property type="entry name" value="ARGININE--TRNA LIGASE, CYTOPLASMIC"/>
    <property type="match status" value="1"/>
</dbReference>
<dbReference type="FunFam" id="1.10.730.10:FF:000006">
    <property type="entry name" value="Arginyl-tRNA synthetase 2, mitochondrial"/>
    <property type="match status" value="1"/>
</dbReference>
<dbReference type="GO" id="GO:0005524">
    <property type="term" value="F:ATP binding"/>
    <property type="evidence" value="ECO:0007669"/>
    <property type="project" value="UniProtKB-UniRule"/>
</dbReference>
<dbReference type="Gene3D" id="3.40.50.620">
    <property type="entry name" value="HUPs"/>
    <property type="match status" value="1"/>
</dbReference>
<dbReference type="PROSITE" id="PS00178">
    <property type="entry name" value="AA_TRNA_LIGASE_I"/>
    <property type="match status" value="1"/>
</dbReference>
<dbReference type="CDD" id="cd00671">
    <property type="entry name" value="ArgRS_core"/>
    <property type="match status" value="1"/>
</dbReference>
<dbReference type="PANTHER" id="PTHR11956">
    <property type="entry name" value="ARGINYL-TRNA SYNTHETASE"/>
    <property type="match status" value="1"/>
</dbReference>
<dbReference type="PRINTS" id="PR01038">
    <property type="entry name" value="TRNASYNTHARG"/>
</dbReference>
<dbReference type="SUPFAM" id="SSF52374">
    <property type="entry name" value="Nucleotidylyl transferase"/>
    <property type="match status" value="1"/>
</dbReference>
<dbReference type="InterPro" id="IPR001278">
    <property type="entry name" value="Arg-tRNA-ligase"/>
</dbReference>
<evidence type="ECO:0000256" key="9">
    <source>
        <dbReference type="ARBA" id="ARBA00023146"/>
    </source>
</evidence>
<dbReference type="FunFam" id="3.40.50.620:FF:000030">
    <property type="entry name" value="Arginine--tRNA ligase"/>
    <property type="match status" value="1"/>
</dbReference>
<evidence type="ECO:0000256" key="10">
    <source>
        <dbReference type="ARBA" id="ARBA00049339"/>
    </source>
</evidence>
<feature type="domain" description="Arginyl tRNA synthetase N-terminal" evidence="14">
    <location>
        <begin position="6"/>
        <end position="94"/>
    </location>
</feature>
<keyword evidence="16" id="KW-1185">Reference proteome</keyword>
<dbReference type="KEGG" id="sng:SNE_A22030"/>
<proteinExistence type="inferred from homology"/>
<dbReference type="InterPro" id="IPR001412">
    <property type="entry name" value="aa-tRNA-synth_I_CS"/>
</dbReference>
<dbReference type="SMART" id="SM01016">
    <property type="entry name" value="Arg_tRNA_synt_N"/>
    <property type="match status" value="1"/>
</dbReference>
<comment type="catalytic activity">
    <reaction evidence="10 11">
        <text>tRNA(Arg) + L-arginine + ATP = L-arginyl-tRNA(Arg) + AMP + diphosphate</text>
        <dbReference type="Rhea" id="RHEA:20301"/>
        <dbReference type="Rhea" id="RHEA-COMP:9658"/>
        <dbReference type="Rhea" id="RHEA-COMP:9673"/>
        <dbReference type="ChEBI" id="CHEBI:30616"/>
        <dbReference type="ChEBI" id="CHEBI:32682"/>
        <dbReference type="ChEBI" id="CHEBI:33019"/>
        <dbReference type="ChEBI" id="CHEBI:78442"/>
        <dbReference type="ChEBI" id="CHEBI:78513"/>
        <dbReference type="ChEBI" id="CHEBI:456215"/>
        <dbReference type="EC" id="6.1.1.19"/>
    </reaction>
</comment>
<comment type="subcellular location">
    <subcellularLocation>
        <location evidence="1 11">Cytoplasm</location>
    </subcellularLocation>
</comment>
<comment type="similarity">
    <text evidence="2 11 12">Belongs to the class-I aminoacyl-tRNA synthetase family.</text>
</comment>
<dbReference type="AlphaFoldDB" id="F8L445"/>
<dbReference type="NCBIfam" id="TIGR00456">
    <property type="entry name" value="argS"/>
    <property type="match status" value="1"/>
</dbReference>
<dbReference type="STRING" id="331113.SNE_A22030"/>
<evidence type="ECO:0000256" key="12">
    <source>
        <dbReference type="RuleBase" id="RU363038"/>
    </source>
</evidence>
<evidence type="ECO:0000313" key="16">
    <source>
        <dbReference type="Proteomes" id="UP000000496"/>
    </source>
</evidence>
<evidence type="ECO:0000313" key="15">
    <source>
        <dbReference type="EMBL" id="CCB90080.1"/>
    </source>
</evidence>
<keyword evidence="4 11" id="KW-0963">Cytoplasm</keyword>
<dbReference type="Pfam" id="PF03485">
    <property type="entry name" value="Arg_tRNA_synt_N"/>
    <property type="match status" value="1"/>
</dbReference>